<proteinExistence type="predicted"/>
<name>A0AAU9XV02_9CNID</name>
<protein>
    <submittedName>
        <fullName evidence="1">Uncharacterized protein</fullName>
    </submittedName>
</protein>
<keyword evidence="2" id="KW-1185">Reference proteome</keyword>
<reference evidence="1 2" key="1">
    <citation type="submission" date="2022-05" db="EMBL/GenBank/DDBJ databases">
        <authorList>
            <consortium name="Genoscope - CEA"/>
            <person name="William W."/>
        </authorList>
    </citation>
    <scope>NUCLEOTIDE SEQUENCE [LARGE SCALE GENOMIC DNA]</scope>
</reference>
<organism evidence="1 2">
    <name type="scientific">Pocillopora meandrina</name>
    <dbReference type="NCBI Taxonomy" id="46732"/>
    <lineage>
        <taxon>Eukaryota</taxon>
        <taxon>Metazoa</taxon>
        <taxon>Cnidaria</taxon>
        <taxon>Anthozoa</taxon>
        <taxon>Hexacorallia</taxon>
        <taxon>Scleractinia</taxon>
        <taxon>Astrocoeniina</taxon>
        <taxon>Pocilloporidae</taxon>
        <taxon>Pocillopora</taxon>
    </lineage>
</organism>
<dbReference type="EMBL" id="CALNXJ010000072">
    <property type="protein sequence ID" value="CAH3159672.1"/>
    <property type="molecule type" value="Genomic_DNA"/>
</dbReference>
<sequence>VAELKTKYKLEFEAIMQPQRTATGYRIEPARLVECLHYLYYWLPKEQWWHLYGDGRKYGKKDTVMIAISNVNNEQKLNGIKFQSPKEMWPIHIFHHKDSRRNLELNIEMVMVDQVYAHLHVKHL</sequence>
<accession>A0AAU9XV02</accession>
<dbReference type="AlphaFoldDB" id="A0AAU9XV02"/>
<feature type="non-terminal residue" evidence="1">
    <location>
        <position position="1"/>
    </location>
</feature>
<comment type="caution">
    <text evidence="1">The sequence shown here is derived from an EMBL/GenBank/DDBJ whole genome shotgun (WGS) entry which is preliminary data.</text>
</comment>
<dbReference type="Proteomes" id="UP001159428">
    <property type="component" value="Unassembled WGS sequence"/>
</dbReference>
<evidence type="ECO:0000313" key="1">
    <source>
        <dbReference type="EMBL" id="CAH3159672.1"/>
    </source>
</evidence>
<evidence type="ECO:0000313" key="2">
    <source>
        <dbReference type="Proteomes" id="UP001159428"/>
    </source>
</evidence>
<gene>
    <name evidence="1" type="ORF">PMEA_00032074</name>
</gene>